<dbReference type="InterPro" id="IPR016047">
    <property type="entry name" value="M23ase_b-sheet_dom"/>
</dbReference>
<evidence type="ECO:0000256" key="2">
    <source>
        <dbReference type="SAM" id="MobiDB-lite"/>
    </source>
</evidence>
<comment type="caution">
    <text evidence="5">The sequence shown here is derived from an EMBL/GenBank/DDBJ whole genome shotgun (WGS) entry which is preliminary data.</text>
</comment>
<dbReference type="AlphaFoldDB" id="A0A495DDI7"/>
<dbReference type="SUPFAM" id="SSF51261">
    <property type="entry name" value="Duplicated hybrid motif"/>
    <property type="match status" value="1"/>
</dbReference>
<dbReference type="RefSeq" id="WP_170150386.1">
    <property type="nucleotide sequence ID" value="NZ_RBIM01000003.1"/>
</dbReference>
<feature type="domain" description="M23ase beta-sheet core" evidence="4">
    <location>
        <begin position="83"/>
        <end position="181"/>
    </location>
</feature>
<dbReference type="Gene3D" id="2.70.70.10">
    <property type="entry name" value="Glucose Permease (Domain IIA)"/>
    <property type="match status" value="1"/>
</dbReference>
<organism evidence="5 6">
    <name type="scientific">Maricaulis maris</name>
    <dbReference type="NCBI Taxonomy" id="74318"/>
    <lineage>
        <taxon>Bacteria</taxon>
        <taxon>Pseudomonadati</taxon>
        <taxon>Pseudomonadota</taxon>
        <taxon>Alphaproteobacteria</taxon>
        <taxon>Maricaulales</taxon>
        <taxon>Maricaulaceae</taxon>
        <taxon>Maricaulis</taxon>
    </lineage>
</organism>
<dbReference type="PANTHER" id="PTHR21666">
    <property type="entry name" value="PEPTIDASE-RELATED"/>
    <property type="match status" value="1"/>
</dbReference>
<keyword evidence="1 3" id="KW-0732">Signal</keyword>
<evidence type="ECO:0000313" key="6">
    <source>
        <dbReference type="Proteomes" id="UP000273675"/>
    </source>
</evidence>
<protein>
    <submittedName>
        <fullName evidence="5">Peptidase M23-like protein</fullName>
    </submittedName>
</protein>
<dbReference type="InterPro" id="IPR050570">
    <property type="entry name" value="Cell_wall_metabolism_enzyme"/>
</dbReference>
<feature type="chain" id="PRO_5019766168" evidence="3">
    <location>
        <begin position="24"/>
        <end position="192"/>
    </location>
</feature>
<dbReference type="EMBL" id="RBIM01000003">
    <property type="protein sequence ID" value="RKR00361.1"/>
    <property type="molecule type" value="Genomic_DNA"/>
</dbReference>
<feature type="signal peptide" evidence="3">
    <location>
        <begin position="1"/>
        <end position="23"/>
    </location>
</feature>
<sequence>MTSGRNIAIITALLAPVVIAACAQSPRQEPVTPLAPDLAGAPPGSAIPGHDTAPDPGAVLFSYPVVEGIVYSRFGAVRGGGRVHSGTDISAPRGTPVRAAGAGRVIYAGYGYQGSAAWGQVVLIDHGRGWTTLYAHLSAVDVSVGQDLLGGEQIGRVGRTGNATGPHLHIEVRENGTRHDPSRLIPGIGTGS</sequence>
<gene>
    <name evidence="5" type="ORF">C7435_1567</name>
</gene>
<proteinExistence type="predicted"/>
<dbReference type="PANTHER" id="PTHR21666:SF289">
    <property type="entry name" value="L-ALA--D-GLU ENDOPEPTIDASE"/>
    <property type="match status" value="1"/>
</dbReference>
<accession>A0A495DDI7</accession>
<evidence type="ECO:0000256" key="1">
    <source>
        <dbReference type="ARBA" id="ARBA00022729"/>
    </source>
</evidence>
<dbReference type="PROSITE" id="PS51257">
    <property type="entry name" value="PROKAR_LIPOPROTEIN"/>
    <property type="match status" value="1"/>
</dbReference>
<feature type="region of interest" description="Disordered" evidence="2">
    <location>
        <begin position="31"/>
        <end position="51"/>
    </location>
</feature>
<dbReference type="CDD" id="cd12797">
    <property type="entry name" value="M23_peptidase"/>
    <property type="match status" value="1"/>
</dbReference>
<reference evidence="5 6" key="1">
    <citation type="submission" date="2018-10" db="EMBL/GenBank/DDBJ databases">
        <title>Genomic Encyclopedia of Type Strains, Phase IV (KMG-IV): sequencing the most valuable type-strain genomes for metagenomic binning, comparative biology and taxonomic classification.</title>
        <authorList>
            <person name="Goeker M."/>
        </authorList>
    </citation>
    <scope>NUCLEOTIDE SEQUENCE [LARGE SCALE GENOMIC DNA]</scope>
    <source>
        <strain evidence="5 6">DSM 4734</strain>
    </source>
</reference>
<evidence type="ECO:0000256" key="3">
    <source>
        <dbReference type="SAM" id="SignalP"/>
    </source>
</evidence>
<dbReference type="Proteomes" id="UP000273675">
    <property type="component" value="Unassembled WGS sequence"/>
</dbReference>
<dbReference type="Pfam" id="PF01551">
    <property type="entry name" value="Peptidase_M23"/>
    <property type="match status" value="1"/>
</dbReference>
<name>A0A495DDI7_9PROT</name>
<dbReference type="GO" id="GO:0004222">
    <property type="term" value="F:metalloendopeptidase activity"/>
    <property type="evidence" value="ECO:0007669"/>
    <property type="project" value="TreeGrafter"/>
</dbReference>
<evidence type="ECO:0000313" key="5">
    <source>
        <dbReference type="EMBL" id="RKR00361.1"/>
    </source>
</evidence>
<feature type="compositionally biased region" description="Low complexity" evidence="2">
    <location>
        <begin position="34"/>
        <end position="46"/>
    </location>
</feature>
<evidence type="ECO:0000259" key="4">
    <source>
        <dbReference type="Pfam" id="PF01551"/>
    </source>
</evidence>
<dbReference type="InterPro" id="IPR011055">
    <property type="entry name" value="Dup_hybrid_motif"/>
</dbReference>